<dbReference type="AlphaFoldDB" id="A0A2M8F9K9"/>
<accession>A0A2M8F9K9</accession>
<feature type="signal peptide" evidence="2">
    <location>
        <begin position="1"/>
        <end position="21"/>
    </location>
</feature>
<feature type="chain" id="PRO_5014792593" evidence="2">
    <location>
        <begin position="22"/>
        <end position="370"/>
    </location>
</feature>
<keyword evidence="1" id="KW-0472">Membrane</keyword>
<evidence type="ECO:0000256" key="2">
    <source>
        <dbReference type="SAM" id="SignalP"/>
    </source>
</evidence>
<feature type="transmembrane region" description="Helical" evidence="1">
    <location>
        <begin position="337"/>
        <end position="362"/>
    </location>
</feature>
<evidence type="ECO:0000313" key="4">
    <source>
        <dbReference type="Proteomes" id="UP000231456"/>
    </source>
</evidence>
<reference evidence="4" key="1">
    <citation type="submission" date="2017-09" db="EMBL/GenBank/DDBJ databases">
        <title>Depth-based differentiation of microbial function through sediment-hosted aquifers and enrichment of novel symbionts in the deep terrestrial subsurface.</title>
        <authorList>
            <person name="Probst A.J."/>
            <person name="Ladd B."/>
            <person name="Jarett J.K."/>
            <person name="Geller-Mcgrath D.E."/>
            <person name="Sieber C.M.K."/>
            <person name="Emerson J.B."/>
            <person name="Anantharaman K."/>
            <person name="Thomas B.C."/>
            <person name="Malmstrom R."/>
            <person name="Stieglmeier M."/>
            <person name="Klingl A."/>
            <person name="Woyke T."/>
            <person name="Ryan C.M."/>
            <person name="Banfield J.F."/>
        </authorList>
    </citation>
    <scope>NUCLEOTIDE SEQUENCE [LARGE SCALE GENOMIC DNA]</scope>
</reference>
<evidence type="ECO:0000313" key="3">
    <source>
        <dbReference type="EMBL" id="PJC52420.1"/>
    </source>
</evidence>
<dbReference type="InterPro" id="IPR012507">
    <property type="entry name" value="YibE_F"/>
</dbReference>
<comment type="caution">
    <text evidence="3">The sequence shown here is derived from an EMBL/GenBank/DDBJ whole genome shotgun (WGS) entry which is preliminary data.</text>
</comment>
<gene>
    <name evidence="3" type="ORF">CO030_02895</name>
</gene>
<dbReference type="PANTHER" id="PTHR41771:SF1">
    <property type="entry name" value="MEMBRANE PROTEIN"/>
    <property type="match status" value="1"/>
</dbReference>
<evidence type="ECO:0000256" key="1">
    <source>
        <dbReference type="SAM" id="Phobius"/>
    </source>
</evidence>
<protein>
    <submittedName>
        <fullName evidence="3">YibE/F</fullName>
    </submittedName>
</protein>
<proteinExistence type="predicted"/>
<name>A0A2M8F9K9_9BACT</name>
<feature type="transmembrane region" description="Helical" evidence="1">
    <location>
        <begin position="293"/>
        <end position="317"/>
    </location>
</feature>
<feature type="transmembrane region" description="Helical" evidence="1">
    <location>
        <begin position="139"/>
        <end position="160"/>
    </location>
</feature>
<keyword evidence="2" id="KW-0732">Signal</keyword>
<feature type="transmembrane region" description="Helical" evidence="1">
    <location>
        <begin position="195"/>
        <end position="216"/>
    </location>
</feature>
<dbReference type="PANTHER" id="PTHR41771">
    <property type="entry name" value="MEMBRANE PROTEIN-RELATED"/>
    <property type="match status" value="1"/>
</dbReference>
<feature type="transmembrane region" description="Helical" evidence="1">
    <location>
        <begin position="166"/>
        <end position="183"/>
    </location>
</feature>
<feature type="transmembrane region" description="Helical" evidence="1">
    <location>
        <begin position="116"/>
        <end position="132"/>
    </location>
</feature>
<dbReference type="EMBL" id="PFRH01000095">
    <property type="protein sequence ID" value="PJC52420.1"/>
    <property type="molecule type" value="Genomic_DNA"/>
</dbReference>
<dbReference type="Proteomes" id="UP000231456">
    <property type="component" value="Unassembled WGS sequence"/>
</dbReference>
<keyword evidence="1" id="KW-1133">Transmembrane helix</keyword>
<organism evidence="3 4">
    <name type="scientific">Candidatus Magasanikbacteria bacterium CG_4_9_14_0_2_um_filter_42_11</name>
    <dbReference type="NCBI Taxonomy" id="1974643"/>
    <lineage>
        <taxon>Bacteria</taxon>
        <taxon>Candidatus Magasanikiibacteriota</taxon>
    </lineage>
</organism>
<feature type="transmembrane region" description="Helical" evidence="1">
    <location>
        <begin position="236"/>
        <end position="255"/>
    </location>
</feature>
<sequence>MKKIFLSILLSLCLVPQFVAAESNEMKQFEAKVIDIIEQKEVTDESGYTLIQQDLLLEGLTEPWKGKEIYYNGISDMVVLNMINSAYTVGDRVIMNSFLNQEGENEFFVLDLVRRNYIYLLGIIFAIVVFLVGRKKGLLSLFSLGVTFFIIIKIIIPFIINGYNPLLVALFGSFLITICVMYLTEGVSKKTHIGVLSVFISLSVAFLLSIIFVSLARLSGFSSEEVSLLANAGSSIINFKGLLLAGILIGTLGVLDDAILSQIEAVEQLRTVNPNLSKKELIQSALIIGRTHIGAMVNTLFLAYAGASLPLLILFSLNTELITFGQALDNEFIATEIIRTLTGSIGLCLAVPIATILATYALHIQEKTPV</sequence>
<dbReference type="Pfam" id="PF07907">
    <property type="entry name" value="YibE_F"/>
    <property type="match status" value="1"/>
</dbReference>
<keyword evidence="1" id="KW-0812">Transmembrane</keyword>